<dbReference type="EMBL" id="CAJVPZ010001033">
    <property type="protein sequence ID" value="CAG8482645.1"/>
    <property type="molecule type" value="Genomic_DNA"/>
</dbReference>
<evidence type="ECO:0000256" key="1">
    <source>
        <dbReference type="SAM" id="MobiDB-lite"/>
    </source>
</evidence>
<name>A0A9N8WA46_9GLOM</name>
<comment type="caution">
    <text evidence="2">The sequence shown here is derived from an EMBL/GenBank/DDBJ whole genome shotgun (WGS) entry which is preliminary data.</text>
</comment>
<keyword evidence="3" id="KW-1185">Reference proteome</keyword>
<evidence type="ECO:0000313" key="3">
    <source>
        <dbReference type="Proteomes" id="UP000789396"/>
    </source>
</evidence>
<gene>
    <name evidence="2" type="ORF">RFULGI_LOCUS1607</name>
</gene>
<protein>
    <submittedName>
        <fullName evidence="2">10817_t:CDS:1</fullName>
    </submittedName>
</protein>
<reference evidence="2" key="1">
    <citation type="submission" date="2021-06" db="EMBL/GenBank/DDBJ databases">
        <authorList>
            <person name="Kallberg Y."/>
            <person name="Tangrot J."/>
            <person name="Rosling A."/>
        </authorList>
    </citation>
    <scope>NUCLEOTIDE SEQUENCE</scope>
    <source>
        <strain evidence="2">IN212</strain>
    </source>
</reference>
<accession>A0A9N8WA46</accession>
<organism evidence="2 3">
    <name type="scientific">Racocetra fulgida</name>
    <dbReference type="NCBI Taxonomy" id="60492"/>
    <lineage>
        <taxon>Eukaryota</taxon>
        <taxon>Fungi</taxon>
        <taxon>Fungi incertae sedis</taxon>
        <taxon>Mucoromycota</taxon>
        <taxon>Glomeromycotina</taxon>
        <taxon>Glomeromycetes</taxon>
        <taxon>Diversisporales</taxon>
        <taxon>Gigasporaceae</taxon>
        <taxon>Racocetra</taxon>
    </lineage>
</organism>
<dbReference type="AlphaFoldDB" id="A0A9N8WA46"/>
<dbReference type="Proteomes" id="UP000789396">
    <property type="component" value="Unassembled WGS sequence"/>
</dbReference>
<sequence length="66" mass="7659">MKTKLKKYFRIDQLLASSSKLSKDDAQLINNKFLEAISQIKPSISTAQETDKDETEKKKIVEKRRC</sequence>
<proteinExistence type="predicted"/>
<feature type="region of interest" description="Disordered" evidence="1">
    <location>
        <begin position="45"/>
        <end position="66"/>
    </location>
</feature>
<evidence type="ECO:0000313" key="2">
    <source>
        <dbReference type="EMBL" id="CAG8482645.1"/>
    </source>
</evidence>